<dbReference type="HOGENOM" id="CLU_000445_107_27_9"/>
<dbReference type="GO" id="GO:0007165">
    <property type="term" value="P:signal transduction"/>
    <property type="evidence" value="ECO:0007669"/>
    <property type="project" value="UniProtKB-KW"/>
</dbReference>
<evidence type="ECO:0000256" key="5">
    <source>
        <dbReference type="ARBA" id="ARBA00029447"/>
    </source>
</evidence>
<protein>
    <submittedName>
        <fullName evidence="10">Putative methyl-accepting chemotaxis protein YoaH</fullName>
    </submittedName>
</protein>
<keyword evidence="3 7" id="KW-0472">Membrane</keyword>
<evidence type="ECO:0000256" key="3">
    <source>
        <dbReference type="ARBA" id="ARBA00023136"/>
    </source>
</evidence>
<dbReference type="PANTHER" id="PTHR32089:SF112">
    <property type="entry name" value="LYSOZYME-LIKE PROTEIN-RELATED"/>
    <property type="match status" value="1"/>
</dbReference>
<dbReference type="Pfam" id="PF00672">
    <property type="entry name" value="HAMP"/>
    <property type="match status" value="1"/>
</dbReference>
<dbReference type="SMART" id="SM00283">
    <property type="entry name" value="MA"/>
    <property type="match status" value="1"/>
</dbReference>
<gene>
    <name evidence="10" type="primary">yoaH_1</name>
    <name evidence="10" type="ORF">BN1050_00437</name>
</gene>
<dbReference type="PATRIC" id="fig|1461583.4.peg.409"/>
<dbReference type="PROSITE" id="PS50885">
    <property type="entry name" value="HAMP"/>
    <property type="match status" value="1"/>
</dbReference>
<accession>A0A078M5T2</accession>
<evidence type="ECO:0000259" key="8">
    <source>
        <dbReference type="PROSITE" id="PS50111"/>
    </source>
</evidence>
<keyword evidence="7" id="KW-1133">Transmembrane helix</keyword>
<comment type="similarity">
    <text evidence="5">Belongs to the methyl-accepting chemotaxis (MCP) protein family.</text>
</comment>
<dbReference type="Gene3D" id="6.10.340.10">
    <property type="match status" value="1"/>
</dbReference>
<dbReference type="Gene3D" id="1.10.287.950">
    <property type="entry name" value="Methyl-accepting chemotaxis protein"/>
    <property type="match status" value="1"/>
</dbReference>
<dbReference type="AlphaFoldDB" id="A0A078M5T2"/>
<proteinExistence type="inferred from homology"/>
<organism evidence="10">
    <name type="scientific">Metalysinibacillus saudimassiliensis</name>
    <dbReference type="NCBI Taxonomy" id="1461583"/>
    <lineage>
        <taxon>Bacteria</taxon>
        <taxon>Bacillati</taxon>
        <taxon>Bacillota</taxon>
        <taxon>Bacilli</taxon>
        <taxon>Bacillales</taxon>
        <taxon>Caryophanaceae</taxon>
        <taxon>Metalysinibacillus</taxon>
    </lineage>
</organism>
<feature type="transmembrane region" description="Helical" evidence="7">
    <location>
        <begin position="177"/>
        <end position="199"/>
    </location>
</feature>
<dbReference type="CDD" id="cd06225">
    <property type="entry name" value="HAMP"/>
    <property type="match status" value="1"/>
</dbReference>
<dbReference type="PRINTS" id="PR00260">
    <property type="entry name" value="CHEMTRNSDUCR"/>
</dbReference>
<sequence>MFSSIKAKLMTAFSILILLTIVIGAIGFNTARTIDNNYTELLEHDVEQVNIINELLILQGRIVGDVRAYMLYENPEYVTKIVATQDEFSATLQKLEATVDKQYAKQVATIATTATDYRTITKDIITNFKNNKLSKDQLALGIKTNAMIFDESHALKKAIQDDLTTHNNELNDLTTQALWLIAIALLIIIVAGVIITYVANRSISPSIIATTEVMDKMAKGDLSMPALPIKGKDEVSKMAISLNELLTRWNIVVQKMGQSSTDLAAQSEQLSASSEESLASSEMVAQAAESNMANSESQASHILQSIDSLTEVGEGINQIATSNEEMLQAATNMRSLVQDGVGVVREVSDHMTAIDTTIGESTQIMEVMAQRAIEIEEVSAMITGIAEQTNLLALNAAIEAARAGENGKGFAVVADEVRKLAEESRQSAARIETMIQDVRLAAEQAVQSIQSGQTKVAEGLARSAASLDVFTTIEGSVDDVNGRVETVSAAVQQIQAMSSEVLRSSTYLQELTEQSSNSAQDIGAATEEQLAAMQEISASTQALADLAQHLQDEVNHFTLR</sequence>
<dbReference type="InterPro" id="IPR003660">
    <property type="entry name" value="HAMP_dom"/>
</dbReference>
<evidence type="ECO:0000256" key="4">
    <source>
        <dbReference type="ARBA" id="ARBA00023224"/>
    </source>
</evidence>
<dbReference type="GO" id="GO:0005886">
    <property type="term" value="C:plasma membrane"/>
    <property type="evidence" value="ECO:0007669"/>
    <property type="project" value="UniProtKB-SubCell"/>
</dbReference>
<dbReference type="PANTHER" id="PTHR32089">
    <property type="entry name" value="METHYL-ACCEPTING CHEMOTAXIS PROTEIN MCPB"/>
    <property type="match status" value="1"/>
</dbReference>
<keyword evidence="4 6" id="KW-0807">Transducer</keyword>
<name>A0A078M5T2_9BACL</name>
<reference evidence="10" key="1">
    <citation type="submission" date="2014-07" db="EMBL/GenBank/DDBJ databases">
        <authorList>
            <person name="Urmite Genomes Urmite Genomes"/>
        </authorList>
    </citation>
    <scope>NUCLEOTIDE SEQUENCE</scope>
    <source>
        <strain evidence="10">13S34_air</strain>
    </source>
</reference>
<evidence type="ECO:0000259" key="9">
    <source>
        <dbReference type="PROSITE" id="PS50885"/>
    </source>
</evidence>
<feature type="domain" description="HAMP" evidence="9">
    <location>
        <begin position="201"/>
        <end position="254"/>
    </location>
</feature>
<dbReference type="Pfam" id="PF12729">
    <property type="entry name" value="4HB_MCP_1"/>
    <property type="match status" value="1"/>
</dbReference>
<dbReference type="InterPro" id="IPR004090">
    <property type="entry name" value="Chemotax_Me-accpt_rcpt"/>
</dbReference>
<dbReference type="Pfam" id="PF00015">
    <property type="entry name" value="MCPsignal"/>
    <property type="match status" value="1"/>
</dbReference>
<evidence type="ECO:0000256" key="7">
    <source>
        <dbReference type="SAM" id="Phobius"/>
    </source>
</evidence>
<keyword evidence="2" id="KW-1003">Cell membrane</keyword>
<evidence type="ECO:0000313" key="10">
    <source>
        <dbReference type="EMBL" id="CEA00066.1"/>
    </source>
</evidence>
<dbReference type="GO" id="GO:0004888">
    <property type="term" value="F:transmembrane signaling receptor activity"/>
    <property type="evidence" value="ECO:0007669"/>
    <property type="project" value="InterPro"/>
</dbReference>
<dbReference type="InterPro" id="IPR024478">
    <property type="entry name" value="HlyB_4HB_MCP"/>
</dbReference>
<evidence type="ECO:0000256" key="6">
    <source>
        <dbReference type="PROSITE-ProRule" id="PRU00284"/>
    </source>
</evidence>
<dbReference type="PROSITE" id="PS50111">
    <property type="entry name" value="CHEMOTAXIS_TRANSDUC_2"/>
    <property type="match status" value="1"/>
</dbReference>
<comment type="subcellular location">
    <subcellularLocation>
        <location evidence="1">Cell membrane</location>
    </subcellularLocation>
</comment>
<evidence type="ECO:0000256" key="2">
    <source>
        <dbReference type="ARBA" id="ARBA00022475"/>
    </source>
</evidence>
<dbReference type="InterPro" id="IPR004089">
    <property type="entry name" value="MCPsignal_dom"/>
</dbReference>
<keyword evidence="7" id="KW-0812">Transmembrane</keyword>
<dbReference type="GO" id="GO:0006935">
    <property type="term" value="P:chemotaxis"/>
    <property type="evidence" value="ECO:0007669"/>
    <property type="project" value="InterPro"/>
</dbReference>
<dbReference type="SUPFAM" id="SSF58104">
    <property type="entry name" value="Methyl-accepting chemotaxis protein (MCP) signaling domain"/>
    <property type="match status" value="1"/>
</dbReference>
<dbReference type="EMBL" id="LN483073">
    <property type="protein sequence ID" value="CEA00066.1"/>
    <property type="molecule type" value="Genomic_DNA"/>
</dbReference>
<evidence type="ECO:0000256" key="1">
    <source>
        <dbReference type="ARBA" id="ARBA00004236"/>
    </source>
</evidence>
<feature type="domain" description="Methyl-accepting transducer" evidence="8">
    <location>
        <begin position="273"/>
        <end position="509"/>
    </location>
</feature>